<dbReference type="Pfam" id="PF18329">
    <property type="entry name" value="SGBP_B_XBD"/>
    <property type="match status" value="1"/>
</dbReference>
<dbReference type="Proteomes" id="UP001169458">
    <property type="component" value="Unassembled WGS sequence"/>
</dbReference>
<dbReference type="Pfam" id="PF01833">
    <property type="entry name" value="TIG"/>
    <property type="match status" value="1"/>
</dbReference>
<reference evidence="5" key="2">
    <citation type="submission" date="2023-07" db="EMBL/GenBank/DDBJ databases">
        <title>Identification and characterization of horizontal gene transfer across gut microbiota members of farm animals based on homology search.</title>
        <authorList>
            <person name="Schwarzerova J."/>
            <person name="Nykrynova M."/>
            <person name="Jureckova K."/>
            <person name="Cejkova D."/>
            <person name="Rychlik I."/>
        </authorList>
    </citation>
    <scope>NUCLEOTIDE SEQUENCE [LARGE SCALE GENOMIC DNA]</scope>
    <source>
        <strain evidence="5">109_WCHN</strain>
    </source>
</reference>
<reference evidence="4 5" key="1">
    <citation type="submission" date="2023-06" db="EMBL/GenBank/DDBJ databases">
        <authorList>
            <person name="Zeman M."/>
            <person name="Kubasova T."/>
            <person name="Jahodarova E."/>
            <person name="Nykrynova M."/>
            <person name="Rychlik I."/>
        </authorList>
    </citation>
    <scope>NUCLEOTIDE SEQUENCE [LARGE SCALE GENOMIC DNA]</scope>
    <source>
        <strain evidence="4 5">109_WCHN</strain>
    </source>
</reference>
<feature type="domain" description="IPT/TIG" evidence="2">
    <location>
        <begin position="134"/>
        <end position="195"/>
    </location>
</feature>
<feature type="domain" description="Surface glycan-binding protein B xyloglucan binding" evidence="3">
    <location>
        <begin position="215"/>
        <end position="416"/>
    </location>
</feature>
<evidence type="ECO:0000259" key="2">
    <source>
        <dbReference type="Pfam" id="PF01833"/>
    </source>
</evidence>
<organism evidence="4 5">
    <name type="scientific">Bacteroides gallinaceum</name>
    <dbReference type="NCBI Taxonomy" id="1462571"/>
    <lineage>
        <taxon>Bacteria</taxon>
        <taxon>Pseudomonadati</taxon>
        <taxon>Bacteroidota</taxon>
        <taxon>Bacteroidia</taxon>
        <taxon>Bacteroidales</taxon>
        <taxon>Bacteroidaceae</taxon>
        <taxon>Bacteroides</taxon>
    </lineage>
</organism>
<keyword evidence="5" id="KW-1185">Reference proteome</keyword>
<evidence type="ECO:0000313" key="4">
    <source>
        <dbReference type="EMBL" id="MDM8324565.1"/>
    </source>
</evidence>
<accession>A0ABT7VFY9</accession>
<comment type="caution">
    <text evidence="4">The sequence shown here is derived from an EMBL/GenBank/DDBJ whole genome shotgun (WGS) entry which is preliminary data.</text>
</comment>
<sequence>MKTTKYVKKLALLTILFTGVAMTSCEDEPDKYEIAEGLPTVHYVRLPDPEVADSLITGSYLSNTICIVGDNLRSVYELYFNDQKAILNTSLMTDHTIIVDVPSGIPSVVTNKMYLVNLDKDTVAYDFNIQVPEPQITAMTNEYAIPGTEVTISGNYFIDDPNVPLTITMGNVPVTEITNISLNAVSFVIPQGASTGYINATSIYGTGQSTFRYMESNILFDFDNDGDDALYNYNGWHAPTIGILTEVTPIDNNYLIFQGSLDNNTWDDSHFAFEYWPNGDDDTPYLNTLTEFNDLDNLQFKFEVNIPDAWSACAMQIMLTTNSEVSGSNQNNSFFQNETFPRALWIPWQSSGSYTTDGWTTVTIPLSEFRFGSSGTAINALSSTDITGLTIFVYGGGVTGTACNPTICIDNVRIVPMY</sequence>
<feature type="chain" id="PRO_5046981386" evidence="1">
    <location>
        <begin position="24"/>
        <end position="418"/>
    </location>
</feature>
<dbReference type="InterPro" id="IPR014756">
    <property type="entry name" value="Ig_E-set"/>
</dbReference>
<protein>
    <submittedName>
        <fullName evidence="4">Glycan-binding surface protein</fullName>
    </submittedName>
</protein>
<dbReference type="InterPro" id="IPR013783">
    <property type="entry name" value="Ig-like_fold"/>
</dbReference>
<dbReference type="CDD" id="cd00102">
    <property type="entry name" value="IPT"/>
    <property type="match status" value="1"/>
</dbReference>
<keyword evidence="1" id="KW-0732">Signal</keyword>
<dbReference type="PROSITE" id="PS51257">
    <property type="entry name" value="PROKAR_LIPOPROTEIN"/>
    <property type="match status" value="1"/>
</dbReference>
<dbReference type="InterPro" id="IPR002909">
    <property type="entry name" value="IPT_dom"/>
</dbReference>
<dbReference type="Gene3D" id="2.60.40.10">
    <property type="entry name" value="Immunoglobulins"/>
    <property type="match status" value="2"/>
</dbReference>
<name>A0ABT7VFY9_9BACE</name>
<evidence type="ECO:0000256" key="1">
    <source>
        <dbReference type="SAM" id="SignalP"/>
    </source>
</evidence>
<proteinExistence type="predicted"/>
<feature type="signal peptide" evidence="1">
    <location>
        <begin position="1"/>
        <end position="23"/>
    </location>
</feature>
<dbReference type="RefSeq" id="WP_258338050.1">
    <property type="nucleotide sequence ID" value="NZ_JAUDEN010000006.1"/>
</dbReference>
<evidence type="ECO:0000313" key="5">
    <source>
        <dbReference type="Proteomes" id="UP001169458"/>
    </source>
</evidence>
<evidence type="ECO:0000259" key="3">
    <source>
        <dbReference type="Pfam" id="PF18329"/>
    </source>
</evidence>
<gene>
    <name evidence="4" type="ORF">QUW60_04895</name>
</gene>
<dbReference type="SUPFAM" id="SSF81296">
    <property type="entry name" value="E set domains"/>
    <property type="match status" value="1"/>
</dbReference>
<dbReference type="InterPro" id="IPR040475">
    <property type="entry name" value="SGBP_B_XBD"/>
</dbReference>
<dbReference type="EMBL" id="JAUDEN010000006">
    <property type="protein sequence ID" value="MDM8324565.1"/>
    <property type="molecule type" value="Genomic_DNA"/>
</dbReference>